<evidence type="ECO:0000313" key="2">
    <source>
        <dbReference type="Proteomes" id="UP000007174"/>
    </source>
</evidence>
<dbReference type="HOGENOM" id="CLU_2090456_0_0_1"/>
<feature type="non-terminal residue" evidence="1">
    <location>
        <position position="1"/>
    </location>
</feature>
<name>H1VT45_COLHI</name>
<reference evidence="2" key="1">
    <citation type="journal article" date="2012" name="Nat. Genet.">
        <title>Lifestyle transitions in plant pathogenic Colletotrichum fungi deciphered by genome and transcriptome analyses.</title>
        <authorList>
            <person name="O'Connell R.J."/>
            <person name="Thon M.R."/>
            <person name="Hacquard S."/>
            <person name="Amyotte S.G."/>
            <person name="Kleemann J."/>
            <person name="Torres M.F."/>
            <person name="Damm U."/>
            <person name="Buiate E.A."/>
            <person name="Epstein L."/>
            <person name="Alkan N."/>
            <person name="Altmueller J."/>
            <person name="Alvarado-Balderrama L."/>
            <person name="Bauser C.A."/>
            <person name="Becker C."/>
            <person name="Birren B.W."/>
            <person name="Chen Z."/>
            <person name="Choi J."/>
            <person name="Crouch J.A."/>
            <person name="Duvick J.P."/>
            <person name="Farman M.A."/>
            <person name="Gan P."/>
            <person name="Heiman D."/>
            <person name="Henrissat B."/>
            <person name="Howard R.J."/>
            <person name="Kabbage M."/>
            <person name="Koch C."/>
            <person name="Kracher B."/>
            <person name="Kubo Y."/>
            <person name="Law A.D."/>
            <person name="Lebrun M.-H."/>
            <person name="Lee Y.-H."/>
            <person name="Miyara I."/>
            <person name="Moore N."/>
            <person name="Neumann U."/>
            <person name="Nordstroem K."/>
            <person name="Panaccione D.G."/>
            <person name="Panstruga R."/>
            <person name="Place M."/>
            <person name="Proctor R.H."/>
            <person name="Prusky D."/>
            <person name="Rech G."/>
            <person name="Reinhardt R."/>
            <person name="Rollins J.A."/>
            <person name="Rounsley S."/>
            <person name="Schardl C.L."/>
            <person name="Schwartz D.C."/>
            <person name="Shenoy N."/>
            <person name="Shirasu K."/>
            <person name="Sikhakolli U.R."/>
            <person name="Stueber K."/>
            <person name="Sukno S.A."/>
            <person name="Sweigard J.A."/>
            <person name="Takano Y."/>
            <person name="Takahara H."/>
            <person name="Trail F."/>
            <person name="van der Does H.C."/>
            <person name="Voll L.M."/>
            <person name="Will I."/>
            <person name="Young S."/>
            <person name="Zeng Q."/>
            <person name="Zhang J."/>
            <person name="Zhou S."/>
            <person name="Dickman M.B."/>
            <person name="Schulze-Lefert P."/>
            <person name="Ver Loren van Themaat E."/>
            <person name="Ma L.-J."/>
            <person name="Vaillancourt L.J."/>
        </authorList>
    </citation>
    <scope>NUCLEOTIDE SEQUENCE [LARGE SCALE GENOMIC DNA]</scope>
    <source>
        <strain evidence="2">IMI 349063</strain>
    </source>
</reference>
<dbReference type="AlphaFoldDB" id="H1VT45"/>
<proteinExistence type="predicted"/>
<dbReference type="EMBL" id="CACQ02006074">
    <property type="protein sequence ID" value="CCF43403.1"/>
    <property type="molecule type" value="Genomic_DNA"/>
</dbReference>
<dbReference type="Proteomes" id="UP000007174">
    <property type="component" value="Unassembled WGS sequence"/>
</dbReference>
<evidence type="ECO:0000313" key="1">
    <source>
        <dbReference type="EMBL" id="CCF43403.1"/>
    </source>
</evidence>
<organism evidence="1 2">
    <name type="scientific">Colletotrichum higginsianum (strain IMI 349063)</name>
    <name type="common">Crucifer anthracnose fungus</name>
    <dbReference type="NCBI Taxonomy" id="759273"/>
    <lineage>
        <taxon>Eukaryota</taxon>
        <taxon>Fungi</taxon>
        <taxon>Dikarya</taxon>
        <taxon>Ascomycota</taxon>
        <taxon>Pezizomycotina</taxon>
        <taxon>Sordariomycetes</taxon>
        <taxon>Hypocreomycetidae</taxon>
        <taxon>Glomerellales</taxon>
        <taxon>Glomerellaceae</taxon>
        <taxon>Colletotrichum</taxon>
        <taxon>Colletotrichum destructivum species complex</taxon>
    </lineage>
</organism>
<protein>
    <submittedName>
        <fullName evidence="1">Uncharacterized protein</fullName>
    </submittedName>
</protein>
<gene>
    <name evidence="1" type="ORF">CH063_13121</name>
</gene>
<sequence>RPSGRRRRTSRKNLTPVGSRYPESWTRSFVRGCPSWTRESWLSVRPGRSRYSCGRGCSCLFLPSWAMSRATTRRGLSDAGWWRHGRSQGRGSDAVICWSGLRRFGSGRAWAIGVRVL</sequence>
<accession>H1VT45</accession>